<dbReference type="Proteomes" id="UP001152797">
    <property type="component" value="Unassembled WGS sequence"/>
</dbReference>
<dbReference type="GO" id="GO:0016757">
    <property type="term" value="F:glycosyltransferase activity"/>
    <property type="evidence" value="ECO:0007669"/>
    <property type="project" value="InterPro"/>
</dbReference>
<feature type="domain" description="Exostosin GT47" evidence="2">
    <location>
        <begin position="156"/>
        <end position="480"/>
    </location>
</feature>
<evidence type="ECO:0000256" key="1">
    <source>
        <dbReference type="ARBA" id="ARBA00010271"/>
    </source>
</evidence>
<dbReference type="PANTHER" id="PTHR11062">
    <property type="entry name" value="EXOSTOSIN HEPARAN SULFATE GLYCOSYLTRANSFERASE -RELATED"/>
    <property type="match status" value="1"/>
</dbReference>
<dbReference type="InterPro" id="IPR040911">
    <property type="entry name" value="Exostosin_GT47"/>
</dbReference>
<gene>
    <name evidence="3" type="ORF">C1SCF055_LOCUS18304</name>
</gene>
<protein>
    <submittedName>
        <fullName evidence="4">Probable glucuronosyltransferase Os03g0107900</fullName>
    </submittedName>
</protein>
<reference evidence="3" key="1">
    <citation type="submission" date="2022-10" db="EMBL/GenBank/DDBJ databases">
        <authorList>
            <person name="Chen Y."/>
            <person name="Dougan E. K."/>
            <person name="Chan C."/>
            <person name="Rhodes N."/>
            <person name="Thang M."/>
        </authorList>
    </citation>
    <scope>NUCLEOTIDE SEQUENCE</scope>
</reference>
<keyword evidence="5" id="KW-1185">Reference proteome</keyword>
<dbReference type="EMBL" id="CAMXCT030001587">
    <property type="protein sequence ID" value="CAL4778700.1"/>
    <property type="molecule type" value="Genomic_DNA"/>
</dbReference>
<dbReference type="EMBL" id="CAMXCT020001587">
    <property type="protein sequence ID" value="CAL1144763.1"/>
    <property type="molecule type" value="Genomic_DNA"/>
</dbReference>
<name>A0A9P1CIP1_9DINO</name>
<reference evidence="4 5" key="2">
    <citation type="submission" date="2024-05" db="EMBL/GenBank/DDBJ databases">
        <authorList>
            <person name="Chen Y."/>
            <person name="Shah S."/>
            <person name="Dougan E. K."/>
            <person name="Thang M."/>
            <person name="Chan C."/>
        </authorList>
    </citation>
    <scope>NUCLEOTIDE SEQUENCE [LARGE SCALE GENOMIC DNA]</scope>
</reference>
<dbReference type="Pfam" id="PF03016">
    <property type="entry name" value="Exostosin_GT47"/>
    <property type="match status" value="1"/>
</dbReference>
<dbReference type="AlphaFoldDB" id="A0A9P1CIP1"/>
<comment type="similarity">
    <text evidence="1">Belongs to the glycosyltransferase 47 family.</text>
</comment>
<dbReference type="InterPro" id="IPR004263">
    <property type="entry name" value="Exostosin"/>
</dbReference>
<accession>A0A9P1CIP1</accession>
<evidence type="ECO:0000313" key="3">
    <source>
        <dbReference type="EMBL" id="CAI3991388.1"/>
    </source>
</evidence>
<dbReference type="PANTHER" id="PTHR11062:SF281">
    <property type="entry name" value="EXOSTOSIN-LIKE 2"/>
    <property type="match status" value="1"/>
</dbReference>
<dbReference type="EMBL" id="CAMXCT010001587">
    <property type="protein sequence ID" value="CAI3991388.1"/>
    <property type="molecule type" value="Genomic_DNA"/>
</dbReference>
<comment type="caution">
    <text evidence="3">The sequence shown here is derived from an EMBL/GenBank/DDBJ whole genome shotgun (WGS) entry which is preliminary data.</text>
</comment>
<proteinExistence type="inferred from homology"/>
<sequence>MRVELAYEKMMAAWLLENVTKVDEESKVCLLGLVSMQYYFAHMLLFEIGSVEAAADAFRMVDEHSGALHPDLLDKAAGYGKIWPISADGLDSLRRALLRASSGGGRGGPERRRRFKNAFGLHDEDWSKVWGSWRPRGDPLEPLSRPWGAAQSGAPKPSFRVFVYDPDSIPALRALTRGGSFCKHNQWGMEVALHDWFLACPCRTDNPEEADFFFVPHYTSCLINHADTFEGCDTKQLCGPTTELFQQVLSSSQHYRRVDGGRDHIFVWGSGMAADGPFATWRDWVPNAIFMMTEPELWNPYKEVVLASYTPYKDILVPGRITVDDMIGLGKMAKPVEERSVLGHFIGWPRPPHPSVMPPEQCQNSSCPLNVRSVLLAKKGDEMLHVDVDVPYVESFMGLTSSLFCFVPRGKSAWSSRFFQTFFAGDLAQFLAIAGDHQRCIPVLLNDRYEPPFGEIVDLPKAVIKWPMTEVDALVDYLKQLVVENSDRMVELREAGRELRCWYAWPPSWVEWSWLEMNKSEFNKTCQDWHLKNAYVAVTRLLATKAGRGRGRFYWPGAVSEALETPGAL</sequence>
<evidence type="ECO:0000313" key="4">
    <source>
        <dbReference type="EMBL" id="CAL4778700.1"/>
    </source>
</evidence>
<organism evidence="3">
    <name type="scientific">Cladocopium goreaui</name>
    <dbReference type="NCBI Taxonomy" id="2562237"/>
    <lineage>
        <taxon>Eukaryota</taxon>
        <taxon>Sar</taxon>
        <taxon>Alveolata</taxon>
        <taxon>Dinophyceae</taxon>
        <taxon>Suessiales</taxon>
        <taxon>Symbiodiniaceae</taxon>
        <taxon>Cladocopium</taxon>
    </lineage>
</organism>
<dbReference type="OrthoDB" id="449003at2759"/>
<evidence type="ECO:0000313" key="5">
    <source>
        <dbReference type="Proteomes" id="UP001152797"/>
    </source>
</evidence>
<evidence type="ECO:0000259" key="2">
    <source>
        <dbReference type="Pfam" id="PF03016"/>
    </source>
</evidence>